<keyword evidence="5 9" id="KW-0812">Transmembrane</keyword>
<evidence type="ECO:0000256" key="2">
    <source>
        <dbReference type="ARBA" id="ARBA00022475"/>
    </source>
</evidence>
<feature type="domain" description="Glycosyltransferase 2-like" evidence="10">
    <location>
        <begin position="14"/>
        <end position="177"/>
    </location>
</feature>
<evidence type="ECO:0000256" key="4">
    <source>
        <dbReference type="ARBA" id="ARBA00022679"/>
    </source>
</evidence>
<name>A0A9D6V0T1_9BACT</name>
<dbReference type="Gene3D" id="3.90.550.10">
    <property type="entry name" value="Spore Coat Polysaccharide Biosynthesis Protein SpsA, Chain A"/>
    <property type="match status" value="1"/>
</dbReference>
<evidence type="ECO:0000256" key="6">
    <source>
        <dbReference type="ARBA" id="ARBA00022989"/>
    </source>
</evidence>
<protein>
    <submittedName>
        <fullName evidence="11">Glycosyltransferase family 2 protein</fullName>
    </submittedName>
</protein>
<dbReference type="SUPFAM" id="SSF53448">
    <property type="entry name" value="Nucleotide-diphospho-sugar transferases"/>
    <property type="match status" value="1"/>
</dbReference>
<feature type="non-terminal residue" evidence="11">
    <location>
        <position position="330"/>
    </location>
</feature>
<dbReference type="PANTHER" id="PTHR48090:SF1">
    <property type="entry name" value="PROPHAGE BACTOPRENOL GLUCOSYL TRANSFERASE HOMOLOG"/>
    <property type="match status" value="1"/>
</dbReference>
<keyword evidence="6 9" id="KW-1133">Transmembrane helix</keyword>
<keyword evidence="4" id="KW-0808">Transferase</keyword>
<evidence type="ECO:0000256" key="3">
    <source>
        <dbReference type="ARBA" id="ARBA00022676"/>
    </source>
</evidence>
<dbReference type="GO" id="GO:0016757">
    <property type="term" value="F:glycosyltransferase activity"/>
    <property type="evidence" value="ECO:0007669"/>
    <property type="project" value="UniProtKB-KW"/>
</dbReference>
<dbReference type="AlphaFoldDB" id="A0A9D6V0T1"/>
<dbReference type="GO" id="GO:0005886">
    <property type="term" value="C:plasma membrane"/>
    <property type="evidence" value="ECO:0007669"/>
    <property type="project" value="UniProtKB-SubCell"/>
</dbReference>
<evidence type="ECO:0000256" key="8">
    <source>
        <dbReference type="ARBA" id="ARBA00038152"/>
    </source>
</evidence>
<keyword evidence="7 9" id="KW-0472">Membrane</keyword>
<evidence type="ECO:0000256" key="5">
    <source>
        <dbReference type="ARBA" id="ARBA00022692"/>
    </source>
</evidence>
<dbReference type="CDD" id="cd04187">
    <property type="entry name" value="DPM1_like_bac"/>
    <property type="match status" value="1"/>
</dbReference>
<evidence type="ECO:0000256" key="9">
    <source>
        <dbReference type="SAM" id="Phobius"/>
    </source>
</evidence>
<reference evidence="11" key="1">
    <citation type="submission" date="2020-07" db="EMBL/GenBank/DDBJ databases">
        <title>Huge and variable diversity of episymbiotic CPR bacteria and DPANN archaea in groundwater ecosystems.</title>
        <authorList>
            <person name="He C.Y."/>
            <person name="Keren R."/>
            <person name="Whittaker M."/>
            <person name="Farag I.F."/>
            <person name="Doudna J."/>
            <person name="Cate J.H.D."/>
            <person name="Banfield J.F."/>
        </authorList>
    </citation>
    <scope>NUCLEOTIDE SEQUENCE</scope>
    <source>
        <strain evidence="11">NC_groundwater_1664_Pr3_B-0.1um_52_9</strain>
    </source>
</reference>
<dbReference type="EMBL" id="JACRDE010000113">
    <property type="protein sequence ID" value="MBI5248590.1"/>
    <property type="molecule type" value="Genomic_DNA"/>
</dbReference>
<feature type="transmembrane region" description="Helical" evidence="9">
    <location>
        <begin position="277"/>
        <end position="299"/>
    </location>
</feature>
<dbReference type="Pfam" id="PF00535">
    <property type="entry name" value="Glycos_transf_2"/>
    <property type="match status" value="1"/>
</dbReference>
<gene>
    <name evidence="11" type="ORF">HY912_03775</name>
</gene>
<dbReference type="InterPro" id="IPR029044">
    <property type="entry name" value="Nucleotide-diphossugar_trans"/>
</dbReference>
<evidence type="ECO:0000313" key="12">
    <source>
        <dbReference type="Proteomes" id="UP000807825"/>
    </source>
</evidence>
<evidence type="ECO:0000259" key="10">
    <source>
        <dbReference type="Pfam" id="PF00535"/>
    </source>
</evidence>
<evidence type="ECO:0000256" key="1">
    <source>
        <dbReference type="ARBA" id="ARBA00004651"/>
    </source>
</evidence>
<comment type="subcellular location">
    <subcellularLocation>
        <location evidence="1">Cell membrane</location>
        <topology evidence="1">Multi-pass membrane protein</topology>
    </subcellularLocation>
</comment>
<keyword evidence="3" id="KW-0328">Glycosyltransferase</keyword>
<comment type="caution">
    <text evidence="11">The sequence shown here is derived from an EMBL/GenBank/DDBJ whole genome shotgun (WGS) entry which is preliminary data.</text>
</comment>
<evidence type="ECO:0000256" key="7">
    <source>
        <dbReference type="ARBA" id="ARBA00023136"/>
    </source>
</evidence>
<dbReference type="FunFam" id="3.90.550.10:FF:000079">
    <property type="entry name" value="Probable glycosyl transferase"/>
    <property type="match status" value="1"/>
</dbReference>
<feature type="transmembrane region" description="Helical" evidence="9">
    <location>
        <begin position="240"/>
        <end position="265"/>
    </location>
</feature>
<evidence type="ECO:0000313" key="11">
    <source>
        <dbReference type="EMBL" id="MBI5248590.1"/>
    </source>
</evidence>
<sequence length="330" mass="37494">MSHDSENRKLPLISIVVPCYNEEAVFPFLRQELVNLADSLKPRYRSEFVLIDDGSRDSTWDQMLTFASDDHRVAAISLSRNFGHQAALTCGYDLARGDAVVTLDADLQDSPEVVLDMVSEWEKGADVVFAVRTQREGESAFKIWTARVFYRLLQFISQVKAPPDAGDFRLMSSRSVDALRKLRETHRYLRGMAGWLGFRTAIVKYRRKPRSLGTTKWPLLRMVRFAMDAIVSFSMLPLRLAYMMAGIVALLFSGYLLYALIRYIFYSEGFVTGWSSLIAAIIVLGVLNLLCLGIIGEYIGRIYEQSKDRPLYLVRQIWGRPDPSSESGHP</sequence>
<comment type="similarity">
    <text evidence="8">Belongs to the glycosyltransferase 2 family. GtrB subfamily.</text>
</comment>
<accession>A0A9D6V0T1</accession>
<keyword evidence="2" id="KW-1003">Cell membrane</keyword>
<proteinExistence type="inferred from homology"/>
<dbReference type="InterPro" id="IPR001173">
    <property type="entry name" value="Glyco_trans_2-like"/>
</dbReference>
<dbReference type="Proteomes" id="UP000807825">
    <property type="component" value="Unassembled WGS sequence"/>
</dbReference>
<dbReference type="InterPro" id="IPR050256">
    <property type="entry name" value="Glycosyltransferase_2"/>
</dbReference>
<organism evidence="11 12">
    <name type="scientific">Desulfomonile tiedjei</name>
    <dbReference type="NCBI Taxonomy" id="2358"/>
    <lineage>
        <taxon>Bacteria</taxon>
        <taxon>Pseudomonadati</taxon>
        <taxon>Thermodesulfobacteriota</taxon>
        <taxon>Desulfomonilia</taxon>
        <taxon>Desulfomonilales</taxon>
        <taxon>Desulfomonilaceae</taxon>
        <taxon>Desulfomonile</taxon>
    </lineage>
</organism>
<dbReference type="PANTHER" id="PTHR48090">
    <property type="entry name" value="UNDECAPRENYL-PHOSPHATE 4-DEOXY-4-FORMAMIDO-L-ARABINOSE TRANSFERASE-RELATED"/>
    <property type="match status" value="1"/>
</dbReference>